<dbReference type="Proteomes" id="UP000015620">
    <property type="component" value="Chromosome"/>
</dbReference>
<evidence type="ECO:0000313" key="5">
    <source>
        <dbReference type="EMBL" id="AGT43106.1"/>
    </source>
</evidence>
<evidence type="ECO:0000256" key="4">
    <source>
        <dbReference type="ARBA" id="ARBA00024746"/>
    </source>
</evidence>
<evidence type="ECO:0000256" key="3">
    <source>
        <dbReference type="ARBA" id="ARBA00022795"/>
    </source>
</evidence>
<keyword evidence="5" id="KW-0966">Cell projection</keyword>
<comment type="function">
    <text evidence="4">Required for flagellar hook formation. May act as a scaffolding protein.</text>
</comment>
<organism evidence="5 6">
    <name type="scientific">Treponema pedis str. T A4</name>
    <dbReference type="NCBI Taxonomy" id="1291379"/>
    <lineage>
        <taxon>Bacteria</taxon>
        <taxon>Pseudomonadati</taxon>
        <taxon>Spirochaetota</taxon>
        <taxon>Spirochaetia</taxon>
        <taxon>Spirochaetales</taxon>
        <taxon>Treponemataceae</taxon>
        <taxon>Treponema</taxon>
    </lineage>
</organism>
<dbReference type="HOGENOM" id="CLU_047535_1_0_12"/>
<dbReference type="PATRIC" id="fig|1291379.3.peg.615"/>
<name>S6A302_9SPIR</name>
<dbReference type="GO" id="GO:0044781">
    <property type="term" value="P:bacterial-type flagellum organization"/>
    <property type="evidence" value="ECO:0007669"/>
    <property type="project" value="UniProtKB-KW"/>
</dbReference>
<comment type="similarity">
    <text evidence="1">Belongs to the FlgD family.</text>
</comment>
<keyword evidence="5" id="KW-0969">Cilium</keyword>
<dbReference type="AlphaFoldDB" id="S6A302"/>
<sequence length="174" mass="19269">MPINSISMPVNNTADSAAEILSEKVKMRENRMFEMSPEEKALRAMEVDTLNKQNFGEKRIPKQELGKDDFLQLLIAQLTHQDPTSPMEDAQFIGQMAQFSTLEQMTNINKTFTALEGMLTGSSAVNAIGKKVDLDLGSTKLSGYISAATRGANPEVMINGNWYNWSAVKTVYAE</sequence>
<keyword evidence="6" id="KW-1185">Reference proteome</keyword>
<dbReference type="STRING" id="1291379.TPE_0610"/>
<dbReference type="InterPro" id="IPR005648">
    <property type="entry name" value="FlgD"/>
</dbReference>
<dbReference type="NCBIfam" id="NF007197">
    <property type="entry name" value="PRK09618.1"/>
    <property type="match status" value="1"/>
</dbReference>
<evidence type="ECO:0000256" key="2">
    <source>
        <dbReference type="ARBA" id="ARBA00016013"/>
    </source>
</evidence>
<reference evidence="5 6" key="1">
    <citation type="journal article" date="2013" name="PLoS ONE">
        <title>Genome-Wide Relatedness of Treponema pedis, from Gingiva and Necrotic Skin Lesions of Pigs, with the Human Oral Pathogen Treponema denticola.</title>
        <authorList>
            <person name="Svartstrom O."/>
            <person name="Mushtaq M."/>
            <person name="Pringle M."/>
            <person name="Segerman B."/>
        </authorList>
    </citation>
    <scope>NUCLEOTIDE SEQUENCE [LARGE SCALE GENOMIC DNA]</scope>
    <source>
        <strain evidence="5">T A4</strain>
    </source>
</reference>
<keyword evidence="5" id="KW-0282">Flagellum</keyword>
<keyword evidence="3" id="KW-1005">Bacterial flagellum biogenesis</keyword>
<accession>S6A302</accession>
<dbReference type="KEGG" id="tped:TPE_0610"/>
<dbReference type="Pfam" id="PF03963">
    <property type="entry name" value="FlgD"/>
    <property type="match status" value="1"/>
</dbReference>
<evidence type="ECO:0000256" key="1">
    <source>
        <dbReference type="ARBA" id="ARBA00010577"/>
    </source>
</evidence>
<dbReference type="EMBL" id="CP004120">
    <property type="protein sequence ID" value="AGT43106.1"/>
    <property type="molecule type" value="Genomic_DNA"/>
</dbReference>
<proteinExistence type="inferred from homology"/>
<gene>
    <name evidence="5" type="primary">flgD</name>
    <name evidence="5" type="ORF">TPE_0610</name>
</gene>
<evidence type="ECO:0000313" key="6">
    <source>
        <dbReference type="Proteomes" id="UP000015620"/>
    </source>
</evidence>
<protein>
    <recommendedName>
        <fullName evidence="2">Basal-body rod modification protein FlgD</fullName>
    </recommendedName>
</protein>